<dbReference type="AlphaFoldDB" id="A0A9E9LA69"/>
<dbReference type="EMBL" id="CP098251">
    <property type="protein sequence ID" value="WAV90393.1"/>
    <property type="molecule type" value="Genomic_DNA"/>
</dbReference>
<dbReference type="Proteomes" id="UP001164819">
    <property type="component" value="Chromosome"/>
</dbReference>
<evidence type="ECO:0000313" key="2">
    <source>
        <dbReference type="EMBL" id="WAV90393.1"/>
    </source>
</evidence>
<proteinExistence type="predicted"/>
<dbReference type="RefSeq" id="WP_269315487.1">
    <property type="nucleotide sequence ID" value="NZ_CP098251.1"/>
</dbReference>
<accession>A0A9E9LA69</accession>
<reference evidence="2" key="1">
    <citation type="journal article" date="2022" name="Front. Microbiol.">
        <title>New perspectives on an old grouping: The genomic and phenotypic variability of Oxalobacter formigenes and the implications for calcium oxalate stone prevention.</title>
        <authorList>
            <person name="Chmiel J.A."/>
            <person name="Carr C."/>
            <person name="Stuivenberg G.A."/>
            <person name="Venema R."/>
            <person name="Chanyi R.M."/>
            <person name="Al K.F."/>
            <person name="Giguere D."/>
            <person name="Say H."/>
            <person name="Akouris P.P."/>
            <person name="Dominguez Romero S.A."/>
            <person name="Kwong A."/>
            <person name="Tai V."/>
            <person name="Koval S.F."/>
            <person name="Razvi H."/>
            <person name="Bjazevic J."/>
            <person name="Burton J.P."/>
        </authorList>
    </citation>
    <scope>NUCLEOTIDE SEQUENCE</scope>
    <source>
        <strain evidence="2">OxK</strain>
    </source>
</reference>
<evidence type="ECO:0000256" key="1">
    <source>
        <dbReference type="SAM" id="MobiDB-lite"/>
    </source>
</evidence>
<feature type="region of interest" description="Disordered" evidence="1">
    <location>
        <begin position="1"/>
        <end position="40"/>
    </location>
</feature>
<organism evidence="2">
    <name type="scientific">Oxalobacter aliiformigenes</name>
    <dbReference type="NCBI Taxonomy" id="2946593"/>
    <lineage>
        <taxon>Bacteria</taxon>
        <taxon>Pseudomonadati</taxon>
        <taxon>Pseudomonadota</taxon>
        <taxon>Betaproteobacteria</taxon>
        <taxon>Burkholderiales</taxon>
        <taxon>Oxalobacteraceae</taxon>
        <taxon>Oxalobacter</taxon>
    </lineage>
</organism>
<gene>
    <name evidence="2" type="ORF">NB646_05830</name>
</gene>
<feature type="region of interest" description="Disordered" evidence="1">
    <location>
        <begin position="67"/>
        <end position="99"/>
    </location>
</feature>
<protein>
    <submittedName>
        <fullName evidence="2">Uncharacterized protein</fullName>
    </submittedName>
</protein>
<sequence length="361" mass="39868">MKNRKTGKQNGPVAGMTDRDAPENSPVAAGEAKCPAGTGEEINMVQETRASDSPAVQKLIEELTVAGEDDAFAGQRKTPDPAVSGEGVSGGEGQPDPLKQAEEELVKNARSERSRERIRSIIAARRDAESRLEYYETAVRRFRQMLSDTGMDMGDIAATLHYGKLVASGDPHLMHCALDILNHERESLCRRLGIAEPGVDLFADVPEIREAVERRELKMEHALRLANLERAERAARERSRAEAEKGRRAVELFSDIADFMKTVGASLQPYASEADHPLKMQKIFEYMLAPGWADDFVANVPRSMWAKHVKYLYDNLALPASKPAMMPQPLRSSPVVAGQIADNPGMSSAERIMRRMDEMGL</sequence>
<name>A0A9E9LA69_9BURK</name>